<evidence type="ECO:0000313" key="1">
    <source>
        <dbReference type="EMBL" id="KAF7340654.1"/>
    </source>
</evidence>
<name>A0A8H6XHR1_9AGAR</name>
<gene>
    <name evidence="1" type="ORF">MSAN_02137400</name>
</gene>
<reference evidence="1" key="1">
    <citation type="submission" date="2020-05" db="EMBL/GenBank/DDBJ databases">
        <title>Mycena genomes resolve the evolution of fungal bioluminescence.</title>
        <authorList>
            <person name="Tsai I.J."/>
        </authorList>
    </citation>
    <scope>NUCLEOTIDE SEQUENCE</scope>
    <source>
        <strain evidence="1">160909Yilan</strain>
    </source>
</reference>
<comment type="caution">
    <text evidence="1">The sequence shown here is derived from an EMBL/GenBank/DDBJ whole genome shotgun (WGS) entry which is preliminary data.</text>
</comment>
<dbReference type="Proteomes" id="UP000623467">
    <property type="component" value="Unassembled WGS sequence"/>
</dbReference>
<sequence length="122" mass="13195">MRVAAEKESAAQVRGLRCLELAGELPSLSSPRSLLAPPALPAYVVPSIPSPRSLPLSPLRLLFSFPSFRSAHTYLWRIRHRFWHRSENHRPATIKATGSSSVTGMSVPAGAVVVAFLGVLAL</sequence>
<proteinExistence type="predicted"/>
<accession>A0A8H6XHR1</accession>
<organism evidence="1 2">
    <name type="scientific">Mycena sanguinolenta</name>
    <dbReference type="NCBI Taxonomy" id="230812"/>
    <lineage>
        <taxon>Eukaryota</taxon>
        <taxon>Fungi</taxon>
        <taxon>Dikarya</taxon>
        <taxon>Basidiomycota</taxon>
        <taxon>Agaricomycotina</taxon>
        <taxon>Agaricomycetes</taxon>
        <taxon>Agaricomycetidae</taxon>
        <taxon>Agaricales</taxon>
        <taxon>Marasmiineae</taxon>
        <taxon>Mycenaceae</taxon>
        <taxon>Mycena</taxon>
    </lineage>
</organism>
<protein>
    <submittedName>
        <fullName evidence="1">Uncharacterized protein</fullName>
    </submittedName>
</protein>
<dbReference type="AlphaFoldDB" id="A0A8H6XHR1"/>
<evidence type="ECO:0000313" key="2">
    <source>
        <dbReference type="Proteomes" id="UP000623467"/>
    </source>
</evidence>
<keyword evidence="2" id="KW-1185">Reference proteome</keyword>
<dbReference type="EMBL" id="JACAZH010000030">
    <property type="protein sequence ID" value="KAF7340654.1"/>
    <property type="molecule type" value="Genomic_DNA"/>
</dbReference>